<keyword evidence="3" id="KW-1185">Reference proteome</keyword>
<name>A0AAD3CT20_9STRA</name>
<protein>
    <submittedName>
        <fullName evidence="2">Uncharacterized protein</fullName>
    </submittedName>
</protein>
<dbReference type="EMBL" id="BLLK01000045">
    <property type="protein sequence ID" value="GFH51671.1"/>
    <property type="molecule type" value="Genomic_DNA"/>
</dbReference>
<feature type="region of interest" description="Disordered" evidence="1">
    <location>
        <begin position="457"/>
        <end position="480"/>
    </location>
</feature>
<reference evidence="2 3" key="1">
    <citation type="journal article" date="2021" name="Sci. Rep.">
        <title>The genome of the diatom Chaetoceros tenuissimus carries an ancient integrated fragment of an extant virus.</title>
        <authorList>
            <person name="Hongo Y."/>
            <person name="Kimura K."/>
            <person name="Takaki Y."/>
            <person name="Yoshida Y."/>
            <person name="Baba S."/>
            <person name="Kobayashi G."/>
            <person name="Nagasaki K."/>
            <person name="Hano T."/>
            <person name="Tomaru Y."/>
        </authorList>
    </citation>
    <scope>NUCLEOTIDE SEQUENCE [LARGE SCALE GENOMIC DNA]</scope>
    <source>
        <strain evidence="2 3">NIES-3715</strain>
    </source>
</reference>
<proteinExistence type="predicted"/>
<organism evidence="2 3">
    <name type="scientific">Chaetoceros tenuissimus</name>
    <dbReference type="NCBI Taxonomy" id="426638"/>
    <lineage>
        <taxon>Eukaryota</taxon>
        <taxon>Sar</taxon>
        <taxon>Stramenopiles</taxon>
        <taxon>Ochrophyta</taxon>
        <taxon>Bacillariophyta</taxon>
        <taxon>Coscinodiscophyceae</taxon>
        <taxon>Chaetocerotophycidae</taxon>
        <taxon>Chaetocerotales</taxon>
        <taxon>Chaetocerotaceae</taxon>
        <taxon>Chaetoceros</taxon>
    </lineage>
</organism>
<sequence length="1405" mass="155673">MPILLPKLREAISHLYSLDKNCNAASQKQAHEYLIEFQSRNVRRKVISLHQKRRDAQSDVSTVLVPDIDTNGSSFYASLPLLFSISSRDIQRLFCAQTILHRLRRMKTNEAIDFEMENFDSPHMNVNTLANFILSNCSTEESSQYWTEFMKFHGEQCSSFHVNLLGKALQDYFHNTLKNRSFMNMSSSDIEDKIKGEIALLILGCGMYFNVYCQFVNTFINGNDGDTLLQPMLETLSSAMAVVALRLRYTSASVNNNAPASESPIVTMIVQTFQSIAEIASNQTHLDILQTVIDDDGINQKLINENQNLCRRTLSRCVCVSLASIPDSILGSPGGARGRLSLDPKCIMAANTELRSEQTGLNLLKEAFSFLLNGTEIIDRGYIQLQILIASEKWARFVPLPLDFAEFTLSSSLSVMTGHSKDLNLSFCAYLIRIFEGAALTIDQVQAAAAGMTSEADNATHQLGRRKQSSKAKKRHKERLDSVLNAGETKRQEAEREAFMRGKVGCSAAVYTWEYMNSNLVSNLHHLNQNVDEIVNGEGPVGCICNSISACIPQFVRHGDLIDNEAESLKLCNHLIDALKMICSSDNISVRALTYEHIESIHKVLVECATTKSQTYFYQIATKGICEGTLILSQKCAYPLGYFENLADDNIEEIEIERNDVRDIIRSIVNLENSSISCQASLEILKQIIAHCKLSIADDQNGRDDRLPHETIIHALSAPAKSLTTLAKAGNFTPDIEEIICKSLDCLTFYCERLLHAFSVSVPLNDTLPVSRLVCLTVASFAPFFAALIKVGSKNTVVQKAHKCIGVCVVALTNSIIHIPELVASSSLDCTRYDIRGAFRAPGGEDHCGCIALMRIVKAGDLLAKVSLECAAQAKNIDLMSTFTEMAKVYLYLHEAEMKRPPGQKHGEGVTAKSRRVYLGALAKIGLITMRCHNETSDQVSLELKSLFQKPIDVILSSKERTDLTHAQVLFLLCEACFDLAAFPSIICRDLFAQNGHGVAATQVLIDTCLNGYSMHTTDEPSDAVIQWARLRGATIALLQSSAGENGFPEFAIEAIAALSNAECENIRLYNNFGSNVASSLFHEEVIGDEILPAGGYIIAIRDAISRYRSELVLGNIGKDSVNLAFSSFTKSLSQCKEGVLSSCLVQSPFILSEWEDPRPTLLEAWTLALTEAIELAFECGLEHDTLLHDISCETLCVCLQIIMFKRTEKQAPSSDILEVVSVDGAQTLAMVEFFESVLRFGNLVFAKVAQKLEARLPISPDNLPNDDSIIGGGMIVAMMYRCTSGSVPPWAIEYVPALFHALFECCGQDNGYFQSILLLGAEMRLRDGMKFGSVTNTLAGYYYDTMRPKGKEEFVKRMKDVTESTNHDKWRKLKVLVKSVCGGKKKASDFNLKPQYTIWNCDRI</sequence>
<evidence type="ECO:0000256" key="1">
    <source>
        <dbReference type="SAM" id="MobiDB-lite"/>
    </source>
</evidence>
<accession>A0AAD3CT20</accession>
<evidence type="ECO:0000313" key="3">
    <source>
        <dbReference type="Proteomes" id="UP001054902"/>
    </source>
</evidence>
<feature type="compositionally biased region" description="Basic residues" evidence="1">
    <location>
        <begin position="463"/>
        <end position="477"/>
    </location>
</feature>
<gene>
    <name evidence="2" type="ORF">CTEN210_08147</name>
</gene>
<evidence type="ECO:0000313" key="2">
    <source>
        <dbReference type="EMBL" id="GFH51671.1"/>
    </source>
</evidence>
<dbReference type="Proteomes" id="UP001054902">
    <property type="component" value="Unassembled WGS sequence"/>
</dbReference>
<comment type="caution">
    <text evidence="2">The sequence shown here is derived from an EMBL/GenBank/DDBJ whole genome shotgun (WGS) entry which is preliminary data.</text>
</comment>